<keyword evidence="3" id="KW-0928">Hypersensitive response elicitation</keyword>
<comment type="subcellular location">
    <subcellularLocation>
        <location evidence="1">Secreted</location>
    </subcellularLocation>
</comment>
<keyword evidence="6" id="KW-1185">Reference proteome</keyword>
<keyword evidence="5" id="KW-0540">Nuclease</keyword>
<evidence type="ECO:0000313" key="6">
    <source>
        <dbReference type="Proteomes" id="UP000616499"/>
    </source>
</evidence>
<organism evidence="5 6">
    <name type="scientific">Pseudomonas asuensis</name>
    <dbReference type="NCBI Taxonomy" id="1825787"/>
    <lineage>
        <taxon>Bacteria</taxon>
        <taxon>Pseudomonadati</taxon>
        <taxon>Pseudomonadota</taxon>
        <taxon>Gammaproteobacteria</taxon>
        <taxon>Pseudomonadales</taxon>
        <taxon>Pseudomonadaceae</taxon>
        <taxon>Pseudomonas</taxon>
    </lineage>
</organism>
<feature type="compositionally biased region" description="Low complexity" evidence="4">
    <location>
        <begin position="258"/>
        <end position="273"/>
    </location>
</feature>
<protein>
    <submittedName>
        <fullName evidence="5">Type III restriction system endonuclease</fullName>
    </submittedName>
</protein>
<evidence type="ECO:0000313" key="5">
    <source>
        <dbReference type="EMBL" id="GGM31258.1"/>
    </source>
</evidence>
<keyword evidence="5" id="KW-0378">Hydrolase</keyword>
<dbReference type="Proteomes" id="UP000616499">
    <property type="component" value="Unassembled WGS sequence"/>
</dbReference>
<evidence type="ECO:0000256" key="3">
    <source>
        <dbReference type="ARBA" id="ARBA00022978"/>
    </source>
</evidence>
<sequence length="301" mass="31117">MSNISPVISSQIQPMDTNIGSLMLQGKESTQGNQSLKNVIEKLIQELTEKGSLDESSPLGKMLANHMQEKGIQNTGPDSLKEGLESLISDKLGPNFGAAESFGLGGGQQDLMSKVLNGLAKSSLDDLLTKQGEGTQFSQSDMPMLEKIAEFMDKFPKDFPPPDSGSWKNELKEDNYLSGSETEAFRAALDKLGGQLDANAAGGALGQPQGGLGAPQGLGAPNSQGNSNSVSPSSNSVQDLETLLMDLIKKGIQATLAGNTGSTGNSPGSGQQTLDSSAVQTAESLITALLQGGGGQTSSLS</sequence>
<proteinExistence type="predicted"/>
<feature type="compositionally biased region" description="Gly residues" evidence="4">
    <location>
        <begin position="203"/>
        <end position="216"/>
    </location>
</feature>
<evidence type="ECO:0000256" key="2">
    <source>
        <dbReference type="ARBA" id="ARBA00022525"/>
    </source>
</evidence>
<evidence type="ECO:0000256" key="1">
    <source>
        <dbReference type="ARBA" id="ARBA00004613"/>
    </source>
</evidence>
<name>A0ABQ2H3C0_9PSED</name>
<dbReference type="RefSeq" id="WP_229685478.1">
    <property type="nucleotide sequence ID" value="NZ_BMNW01000023.1"/>
</dbReference>
<accession>A0ABQ2H3C0</accession>
<keyword evidence="5" id="KW-0255">Endonuclease</keyword>
<reference evidence="6" key="1">
    <citation type="journal article" date="2019" name="Int. J. Syst. Evol. Microbiol.">
        <title>The Global Catalogue of Microorganisms (GCM) 10K type strain sequencing project: providing services to taxonomists for standard genome sequencing and annotation.</title>
        <authorList>
            <consortium name="The Broad Institute Genomics Platform"/>
            <consortium name="The Broad Institute Genome Sequencing Center for Infectious Disease"/>
            <person name="Wu L."/>
            <person name="Ma J."/>
        </authorList>
    </citation>
    <scope>NUCLEOTIDE SEQUENCE [LARGE SCALE GENOMIC DNA]</scope>
    <source>
        <strain evidence="6">JCM 13501</strain>
    </source>
</reference>
<evidence type="ECO:0000256" key="4">
    <source>
        <dbReference type="SAM" id="MobiDB-lite"/>
    </source>
</evidence>
<dbReference type="EMBL" id="BMNW01000023">
    <property type="protein sequence ID" value="GGM31258.1"/>
    <property type="molecule type" value="Genomic_DNA"/>
</dbReference>
<keyword evidence="2" id="KW-0964">Secreted</keyword>
<gene>
    <name evidence="5" type="ORF">GCM10009425_47420</name>
</gene>
<dbReference type="GO" id="GO:0004519">
    <property type="term" value="F:endonuclease activity"/>
    <property type="evidence" value="ECO:0007669"/>
    <property type="project" value="UniProtKB-KW"/>
</dbReference>
<feature type="region of interest" description="Disordered" evidence="4">
    <location>
        <begin position="256"/>
        <end position="278"/>
    </location>
</feature>
<dbReference type="InterPro" id="IPR006961">
    <property type="entry name" value="HrpN/Z"/>
</dbReference>
<dbReference type="Pfam" id="PF04877">
    <property type="entry name" value="Harpin"/>
    <property type="match status" value="1"/>
</dbReference>
<feature type="region of interest" description="Disordered" evidence="4">
    <location>
        <begin position="200"/>
        <end position="238"/>
    </location>
</feature>
<feature type="compositionally biased region" description="Low complexity" evidence="4">
    <location>
        <begin position="217"/>
        <end position="238"/>
    </location>
</feature>
<comment type="caution">
    <text evidence="5">The sequence shown here is derived from an EMBL/GenBank/DDBJ whole genome shotgun (WGS) entry which is preliminary data.</text>
</comment>